<evidence type="ECO:0000256" key="3">
    <source>
        <dbReference type="ARBA" id="ARBA00022692"/>
    </source>
</evidence>
<dbReference type="Proteomes" id="UP001177023">
    <property type="component" value="Unassembled WGS sequence"/>
</dbReference>
<dbReference type="AlphaFoldDB" id="A0AA36CJ73"/>
<dbReference type="Pfam" id="PF07690">
    <property type="entry name" value="MFS_1"/>
    <property type="match status" value="1"/>
</dbReference>
<comment type="caution">
    <text evidence="8">The sequence shown here is derived from an EMBL/GenBank/DDBJ whole genome shotgun (WGS) entry which is preliminary data.</text>
</comment>
<protein>
    <submittedName>
        <fullName evidence="8">Uncharacterized protein</fullName>
    </submittedName>
</protein>
<keyword evidence="2" id="KW-0813">Transport</keyword>
<evidence type="ECO:0000256" key="6">
    <source>
        <dbReference type="SAM" id="MobiDB-lite"/>
    </source>
</evidence>
<proteinExistence type="predicted"/>
<dbReference type="InterPro" id="IPR011701">
    <property type="entry name" value="MFS"/>
</dbReference>
<organism evidence="8 9">
    <name type="scientific">Mesorhabditis spiculigera</name>
    <dbReference type="NCBI Taxonomy" id="96644"/>
    <lineage>
        <taxon>Eukaryota</taxon>
        <taxon>Metazoa</taxon>
        <taxon>Ecdysozoa</taxon>
        <taxon>Nematoda</taxon>
        <taxon>Chromadorea</taxon>
        <taxon>Rhabditida</taxon>
        <taxon>Rhabditina</taxon>
        <taxon>Rhabditomorpha</taxon>
        <taxon>Rhabditoidea</taxon>
        <taxon>Rhabditidae</taxon>
        <taxon>Mesorhabditinae</taxon>
        <taxon>Mesorhabditis</taxon>
    </lineage>
</organism>
<feature type="transmembrane region" description="Helical" evidence="7">
    <location>
        <begin position="331"/>
        <end position="350"/>
    </location>
</feature>
<keyword evidence="9" id="KW-1185">Reference proteome</keyword>
<feature type="transmembrane region" description="Helical" evidence="7">
    <location>
        <begin position="94"/>
        <end position="113"/>
    </location>
</feature>
<evidence type="ECO:0000256" key="7">
    <source>
        <dbReference type="SAM" id="Phobius"/>
    </source>
</evidence>
<dbReference type="InterPro" id="IPR052983">
    <property type="entry name" value="MFS_Riboflavin_Transporter"/>
</dbReference>
<feature type="transmembrane region" description="Helical" evidence="7">
    <location>
        <begin position="202"/>
        <end position="222"/>
    </location>
</feature>
<feature type="transmembrane region" description="Helical" evidence="7">
    <location>
        <begin position="362"/>
        <end position="385"/>
    </location>
</feature>
<dbReference type="GO" id="GO:0016020">
    <property type="term" value="C:membrane"/>
    <property type="evidence" value="ECO:0007669"/>
    <property type="project" value="UniProtKB-SubCell"/>
</dbReference>
<keyword evidence="3 7" id="KW-0812">Transmembrane</keyword>
<dbReference type="Gene3D" id="1.20.1250.20">
    <property type="entry name" value="MFS general substrate transporter like domains"/>
    <property type="match status" value="2"/>
</dbReference>
<evidence type="ECO:0000256" key="5">
    <source>
        <dbReference type="ARBA" id="ARBA00023136"/>
    </source>
</evidence>
<keyword evidence="4 7" id="KW-1133">Transmembrane helix</keyword>
<feature type="transmembrane region" description="Helical" evidence="7">
    <location>
        <begin position="271"/>
        <end position="292"/>
    </location>
</feature>
<feature type="transmembrane region" description="Helical" evidence="7">
    <location>
        <begin position="397"/>
        <end position="415"/>
    </location>
</feature>
<evidence type="ECO:0000256" key="1">
    <source>
        <dbReference type="ARBA" id="ARBA00004141"/>
    </source>
</evidence>
<feature type="transmembrane region" description="Helical" evidence="7">
    <location>
        <begin position="421"/>
        <end position="441"/>
    </location>
</feature>
<feature type="non-terminal residue" evidence="8">
    <location>
        <position position="455"/>
    </location>
</feature>
<feature type="transmembrane region" description="Helical" evidence="7">
    <location>
        <begin position="21"/>
        <end position="41"/>
    </location>
</feature>
<dbReference type="SUPFAM" id="SSF103473">
    <property type="entry name" value="MFS general substrate transporter"/>
    <property type="match status" value="1"/>
</dbReference>
<feature type="region of interest" description="Disordered" evidence="6">
    <location>
        <begin position="228"/>
        <end position="261"/>
    </location>
</feature>
<keyword evidence="5 7" id="KW-0472">Membrane</keyword>
<dbReference type="PANTHER" id="PTHR43385:SF1">
    <property type="entry name" value="RIBOFLAVIN TRANSPORTER RIBJ"/>
    <property type="match status" value="1"/>
</dbReference>
<dbReference type="CDD" id="cd17353">
    <property type="entry name" value="MFS_OFA_like"/>
    <property type="match status" value="1"/>
</dbReference>
<reference evidence="8" key="1">
    <citation type="submission" date="2023-06" db="EMBL/GenBank/DDBJ databases">
        <authorList>
            <person name="Delattre M."/>
        </authorList>
    </citation>
    <scope>NUCLEOTIDE SEQUENCE</scope>
    <source>
        <strain evidence="8">AF72</strain>
    </source>
</reference>
<name>A0AA36CJ73_9BILA</name>
<evidence type="ECO:0000313" key="9">
    <source>
        <dbReference type="Proteomes" id="UP001177023"/>
    </source>
</evidence>
<gene>
    <name evidence="8" type="ORF">MSPICULIGERA_LOCUS8512</name>
</gene>
<dbReference type="GO" id="GO:0022857">
    <property type="term" value="F:transmembrane transporter activity"/>
    <property type="evidence" value="ECO:0007669"/>
    <property type="project" value="InterPro"/>
</dbReference>
<feature type="transmembrane region" description="Helical" evidence="7">
    <location>
        <begin position="66"/>
        <end position="87"/>
    </location>
</feature>
<feature type="transmembrane region" description="Helical" evidence="7">
    <location>
        <begin position="304"/>
        <end position="324"/>
    </location>
</feature>
<evidence type="ECO:0000256" key="2">
    <source>
        <dbReference type="ARBA" id="ARBA00022448"/>
    </source>
</evidence>
<accession>A0AA36CJ73</accession>
<sequence>MSSSNDLVARLLFRLSPFLRVTIVLSGAVLVHLTLGTYHTFGNMLPYMASYLRNYTDHNVRIEHMMWIPMLQGAFPFAMVIGGALSLKLGSRTAAVIGCSICTLGVYLSSLSIKHSLPAFTFTYGLLFGIGEGISYVVAVTCVINWAPDRVGLVSGIVAAGFGLSSSIFAPIQTALVNPWNHPATKDGYFVQPELLERVPQVFLTLSTVYLIMQCIGVIVICDPPETESTRRRNQSASSDEPVLSSDEDDDLKHPQSPSLTPGEMMKSSTFYFLFAALFCCSFYANMFYNLYKTYAETFISDDFFLALCFSIGSVANAIARIGWGYLSDKTSFQLTIAIACCSASGLLLSMPLTQHLGQTAYLIWLILLFICMAATHALFITAAVKCFGPKYKGPNYGLLIFSTSCSGTILSIASEYWLPLIGYNWAFIITAAFPFTAFVLTSTIQYTKHGHYIC</sequence>
<evidence type="ECO:0000256" key="4">
    <source>
        <dbReference type="ARBA" id="ARBA00022989"/>
    </source>
</evidence>
<evidence type="ECO:0000313" key="8">
    <source>
        <dbReference type="EMBL" id="CAJ0570059.1"/>
    </source>
</evidence>
<feature type="transmembrane region" description="Helical" evidence="7">
    <location>
        <begin position="119"/>
        <end position="144"/>
    </location>
</feature>
<dbReference type="InterPro" id="IPR036259">
    <property type="entry name" value="MFS_trans_sf"/>
</dbReference>
<dbReference type="PANTHER" id="PTHR43385">
    <property type="entry name" value="RIBOFLAVIN TRANSPORTER RIBJ"/>
    <property type="match status" value="1"/>
</dbReference>
<feature type="transmembrane region" description="Helical" evidence="7">
    <location>
        <begin position="151"/>
        <end position="172"/>
    </location>
</feature>
<comment type="subcellular location">
    <subcellularLocation>
        <location evidence="1">Membrane</location>
        <topology evidence="1">Multi-pass membrane protein</topology>
    </subcellularLocation>
</comment>
<dbReference type="EMBL" id="CATQJA010002231">
    <property type="protein sequence ID" value="CAJ0570059.1"/>
    <property type="molecule type" value="Genomic_DNA"/>
</dbReference>